<protein>
    <submittedName>
        <fullName evidence="1">Uncharacterized protein</fullName>
    </submittedName>
</protein>
<name>A0A147IU97_9SPHN</name>
<evidence type="ECO:0000313" key="2">
    <source>
        <dbReference type="Proteomes" id="UP000074072"/>
    </source>
</evidence>
<comment type="caution">
    <text evidence="1">The sequence shown here is derived from an EMBL/GenBank/DDBJ whole genome shotgun (WGS) entry which is preliminary data.</text>
</comment>
<dbReference type="RefSeq" id="WP_058752465.1">
    <property type="nucleotide sequence ID" value="NZ_LDTE01000058.1"/>
</dbReference>
<gene>
    <name evidence="1" type="ORF">SB4_10060</name>
</gene>
<organism evidence="1 2">
    <name type="scientific">Sphingomonas sanguinis</name>
    <dbReference type="NCBI Taxonomy" id="33051"/>
    <lineage>
        <taxon>Bacteria</taxon>
        <taxon>Pseudomonadati</taxon>
        <taxon>Pseudomonadota</taxon>
        <taxon>Alphaproteobacteria</taxon>
        <taxon>Sphingomonadales</taxon>
        <taxon>Sphingomonadaceae</taxon>
        <taxon>Sphingomonas</taxon>
    </lineage>
</organism>
<proteinExistence type="predicted"/>
<evidence type="ECO:0000313" key="1">
    <source>
        <dbReference type="EMBL" id="KTT98990.1"/>
    </source>
</evidence>
<dbReference type="EMBL" id="LDTE01000058">
    <property type="protein sequence ID" value="KTT98990.1"/>
    <property type="molecule type" value="Genomic_DNA"/>
</dbReference>
<accession>A0A147IU97</accession>
<dbReference type="AlphaFoldDB" id="A0A147IU97"/>
<reference evidence="1 2" key="1">
    <citation type="journal article" date="2016" name="Front. Microbiol.">
        <title>Genomic Resource of Rice Seed Associated Bacteria.</title>
        <authorList>
            <person name="Midha S."/>
            <person name="Bansal K."/>
            <person name="Sharma S."/>
            <person name="Kumar N."/>
            <person name="Patil P.P."/>
            <person name="Chaudhry V."/>
            <person name="Patil P.B."/>
        </authorList>
    </citation>
    <scope>NUCLEOTIDE SEQUENCE [LARGE SCALE GENOMIC DNA]</scope>
    <source>
        <strain evidence="1 2">SB4</strain>
    </source>
</reference>
<dbReference type="OrthoDB" id="7535320at2"/>
<dbReference type="PATRIC" id="fig|33051.4.peg.2730"/>
<dbReference type="Proteomes" id="UP000074072">
    <property type="component" value="Unassembled WGS sequence"/>
</dbReference>
<sequence length="437" mass="49978">MLEDDAALWKFAPDTLLKALVLACEEHGDRVEVEIDALIQRGDLKAARQPWGTSTTASALKDVQPAIYRLRNELVSELPSTLGKLLRLAQLEQQRQYVDRSSKKTKLPADELAADLPARIKAALARERKADMPAAALFHAAFTRAREAGLVEYDDISVSPRSDETDGAFRALTAGFVLPPADFERSGRPIPRPYWDAVRAYPFHCPLDLPVGDATEFEWEDDPMPRYASYDQMIARDAKFAFWANEARQRFTNLSMHVRMMRDIPRDPEEETWQWADRAYAGIVAQTGADLPDHDLSRLIDRDYDILQDDERCRIWWYWAERHWAINGYLSQQHDYHLADDPIDDDLINGWLILLVGRHVTDEWLQPAWLRQRLFDWRVLPLFAAPVPAVRYLVPRAALVPEQAEGATIPISPSRPSENSLTDVDEALRLQHSVHQT</sequence>